<dbReference type="Proteomes" id="UP000828941">
    <property type="component" value="Chromosome 1"/>
</dbReference>
<comment type="caution">
    <text evidence="1">The sequence shown here is derived from an EMBL/GenBank/DDBJ whole genome shotgun (WGS) entry which is preliminary data.</text>
</comment>
<protein>
    <submittedName>
        <fullName evidence="1">Uncharacterized protein</fullName>
    </submittedName>
</protein>
<reference evidence="1 2" key="1">
    <citation type="journal article" date="2022" name="DNA Res.">
        <title>Chromosomal-level genome assembly of the orchid tree Bauhinia variegata (Leguminosae; Cercidoideae) supports the allotetraploid origin hypothesis of Bauhinia.</title>
        <authorList>
            <person name="Zhong Y."/>
            <person name="Chen Y."/>
            <person name="Zheng D."/>
            <person name="Pang J."/>
            <person name="Liu Y."/>
            <person name="Luo S."/>
            <person name="Meng S."/>
            <person name="Qian L."/>
            <person name="Wei D."/>
            <person name="Dai S."/>
            <person name="Zhou R."/>
        </authorList>
    </citation>
    <scope>NUCLEOTIDE SEQUENCE [LARGE SCALE GENOMIC DNA]</scope>
    <source>
        <strain evidence="1">BV-YZ2020</strain>
    </source>
</reference>
<evidence type="ECO:0000313" key="1">
    <source>
        <dbReference type="EMBL" id="KAI4356760.1"/>
    </source>
</evidence>
<gene>
    <name evidence="1" type="ORF">L6164_000754</name>
</gene>
<dbReference type="EMBL" id="CM039426">
    <property type="protein sequence ID" value="KAI4356760.1"/>
    <property type="molecule type" value="Genomic_DNA"/>
</dbReference>
<keyword evidence="2" id="KW-1185">Reference proteome</keyword>
<name>A0ACB9Q829_BAUVA</name>
<accession>A0ACB9Q829</accession>
<sequence>MYNSSRLVSFDITLHGITSRLRQPSKSNNFNLWSFPISLGSSRIMDLERLRICKFVSSPTIVMSSSLHLNKYNTVSFFRKPRLVGGFGVQSMPAISKSSRFLVSSKKESGICR</sequence>
<evidence type="ECO:0000313" key="2">
    <source>
        <dbReference type="Proteomes" id="UP000828941"/>
    </source>
</evidence>
<proteinExistence type="predicted"/>
<organism evidence="1 2">
    <name type="scientific">Bauhinia variegata</name>
    <name type="common">Purple orchid tree</name>
    <name type="synonym">Phanera variegata</name>
    <dbReference type="NCBI Taxonomy" id="167791"/>
    <lineage>
        <taxon>Eukaryota</taxon>
        <taxon>Viridiplantae</taxon>
        <taxon>Streptophyta</taxon>
        <taxon>Embryophyta</taxon>
        <taxon>Tracheophyta</taxon>
        <taxon>Spermatophyta</taxon>
        <taxon>Magnoliopsida</taxon>
        <taxon>eudicotyledons</taxon>
        <taxon>Gunneridae</taxon>
        <taxon>Pentapetalae</taxon>
        <taxon>rosids</taxon>
        <taxon>fabids</taxon>
        <taxon>Fabales</taxon>
        <taxon>Fabaceae</taxon>
        <taxon>Cercidoideae</taxon>
        <taxon>Cercideae</taxon>
        <taxon>Bauhiniinae</taxon>
        <taxon>Bauhinia</taxon>
    </lineage>
</organism>